<comment type="subcellular location">
    <subcellularLocation>
        <location evidence="1 9">Cell inner membrane</location>
        <topology evidence="1 9">Multi-pass membrane protein</topology>
    </subcellularLocation>
</comment>
<feature type="transmembrane region" description="Helical" evidence="9">
    <location>
        <begin position="79"/>
        <end position="97"/>
    </location>
</feature>
<comment type="function">
    <text evidence="9">Part of the tripartite ATP-independent periplasmic (TRAP) transport system.</text>
</comment>
<evidence type="ECO:0000256" key="9">
    <source>
        <dbReference type="RuleBase" id="RU369079"/>
    </source>
</evidence>
<feature type="domain" description="Tripartite ATP-independent periplasmic transporters DctQ component" evidence="10">
    <location>
        <begin position="57"/>
        <end position="185"/>
    </location>
</feature>
<keyword evidence="5 9" id="KW-0812">Transmembrane</keyword>
<dbReference type="Pfam" id="PF04290">
    <property type="entry name" value="DctQ"/>
    <property type="match status" value="1"/>
</dbReference>
<keyword evidence="7 9" id="KW-0472">Membrane</keyword>
<dbReference type="EMBL" id="VLTJ01000007">
    <property type="protein sequence ID" value="TSH98044.1"/>
    <property type="molecule type" value="Genomic_DNA"/>
</dbReference>
<gene>
    <name evidence="11" type="ORF">FOZ76_04465</name>
</gene>
<comment type="caution">
    <text evidence="11">The sequence shown here is derived from an EMBL/GenBank/DDBJ whole genome shotgun (WGS) entry which is preliminary data.</text>
</comment>
<reference evidence="11 12" key="1">
    <citation type="submission" date="2019-07" db="EMBL/GenBank/DDBJ databases">
        <title>Qingshengfaniella alkalisoli gen. nov., sp. nov., isolated from saline soil.</title>
        <authorList>
            <person name="Xu L."/>
            <person name="Huang X.-X."/>
            <person name="Sun J.-Q."/>
        </authorList>
    </citation>
    <scope>NUCLEOTIDE SEQUENCE [LARGE SCALE GENOMIC DNA]</scope>
    <source>
        <strain evidence="11 12">DSM 27279</strain>
    </source>
</reference>
<evidence type="ECO:0000259" key="10">
    <source>
        <dbReference type="Pfam" id="PF04290"/>
    </source>
</evidence>
<organism evidence="11 12">
    <name type="scientific">Verticiella sediminum</name>
    <dbReference type="NCBI Taxonomy" id="1247510"/>
    <lineage>
        <taxon>Bacteria</taxon>
        <taxon>Pseudomonadati</taxon>
        <taxon>Pseudomonadota</taxon>
        <taxon>Betaproteobacteria</taxon>
        <taxon>Burkholderiales</taxon>
        <taxon>Alcaligenaceae</taxon>
        <taxon>Verticiella</taxon>
    </lineage>
</organism>
<evidence type="ECO:0000256" key="1">
    <source>
        <dbReference type="ARBA" id="ARBA00004429"/>
    </source>
</evidence>
<comment type="similarity">
    <text evidence="8 9">Belongs to the TRAP transporter small permease family.</text>
</comment>
<evidence type="ECO:0000256" key="7">
    <source>
        <dbReference type="ARBA" id="ARBA00023136"/>
    </source>
</evidence>
<dbReference type="OrthoDB" id="6160477at2"/>
<feature type="transmembrane region" description="Helical" evidence="9">
    <location>
        <begin position="117"/>
        <end position="135"/>
    </location>
</feature>
<dbReference type="InterPro" id="IPR055348">
    <property type="entry name" value="DctQ"/>
</dbReference>
<evidence type="ECO:0000256" key="8">
    <source>
        <dbReference type="ARBA" id="ARBA00038436"/>
    </source>
</evidence>
<keyword evidence="6 9" id="KW-1133">Transmembrane helix</keyword>
<name>A0A556AYM2_9BURK</name>
<dbReference type="InterPro" id="IPR007387">
    <property type="entry name" value="TRAP_DctQ"/>
</dbReference>
<accession>A0A556AYM2</accession>
<keyword evidence="4 9" id="KW-0997">Cell inner membrane</keyword>
<feature type="transmembrane region" description="Helical" evidence="9">
    <location>
        <begin position="44"/>
        <end position="64"/>
    </location>
</feature>
<evidence type="ECO:0000256" key="5">
    <source>
        <dbReference type="ARBA" id="ARBA00022692"/>
    </source>
</evidence>
<keyword evidence="2 9" id="KW-0813">Transport</keyword>
<dbReference type="GO" id="GO:0005886">
    <property type="term" value="C:plasma membrane"/>
    <property type="evidence" value="ECO:0007669"/>
    <property type="project" value="UniProtKB-SubCell"/>
</dbReference>
<dbReference type="GO" id="GO:0022857">
    <property type="term" value="F:transmembrane transporter activity"/>
    <property type="evidence" value="ECO:0007669"/>
    <property type="project" value="UniProtKB-UniRule"/>
</dbReference>
<evidence type="ECO:0000256" key="6">
    <source>
        <dbReference type="ARBA" id="ARBA00022989"/>
    </source>
</evidence>
<dbReference type="AlphaFoldDB" id="A0A556AYM2"/>
<protein>
    <recommendedName>
        <fullName evidence="9">TRAP transporter small permease protein</fullName>
    </recommendedName>
</protein>
<evidence type="ECO:0000313" key="12">
    <source>
        <dbReference type="Proteomes" id="UP000318405"/>
    </source>
</evidence>
<dbReference type="Proteomes" id="UP000318405">
    <property type="component" value="Unassembled WGS sequence"/>
</dbReference>
<evidence type="ECO:0000256" key="4">
    <source>
        <dbReference type="ARBA" id="ARBA00022519"/>
    </source>
</evidence>
<comment type="subunit">
    <text evidence="9">The complex comprises the extracytoplasmic solute receptor protein and the two transmembrane proteins.</text>
</comment>
<keyword evidence="12" id="KW-1185">Reference proteome</keyword>
<keyword evidence="3" id="KW-1003">Cell membrane</keyword>
<evidence type="ECO:0000256" key="3">
    <source>
        <dbReference type="ARBA" id="ARBA00022475"/>
    </source>
</evidence>
<sequence>MPSSPHARPPGTARSAPRWAWPFPDAGARSMRFTFLMARVTDRIALAAGWWLLMYATVVCIEIVARKFLQTSIQGIDEVGGYTLAVVAAVGYSGALLSRSHTRVDFVLNRLPVRMRCVLNVTAMVLLAILAGLLAEGGWRVLEESLEFQSRSTSPLQAPLYVPQAVWLAGLVLFFLTALVLCVESIVLAVSKGPAAVNQRFGPPSLEEEIRAEAGLEVREPAAARPATATLAPKVQS</sequence>
<feature type="transmembrane region" description="Helical" evidence="9">
    <location>
        <begin position="165"/>
        <end position="190"/>
    </location>
</feature>
<dbReference type="PANTHER" id="PTHR35011">
    <property type="entry name" value="2,3-DIKETO-L-GULONATE TRAP TRANSPORTER SMALL PERMEASE PROTEIN YIAM"/>
    <property type="match status" value="1"/>
</dbReference>
<evidence type="ECO:0000256" key="2">
    <source>
        <dbReference type="ARBA" id="ARBA00022448"/>
    </source>
</evidence>
<evidence type="ECO:0000313" key="11">
    <source>
        <dbReference type="EMBL" id="TSH98044.1"/>
    </source>
</evidence>
<proteinExistence type="inferred from homology"/>